<accession>A0A1U8B9L6</accession>
<evidence type="ECO:0000313" key="3">
    <source>
        <dbReference type="RefSeq" id="XP_010272752.1"/>
    </source>
</evidence>
<sequence length="136" mass="15594">MEEEFQESEVFWPDLHHRRGDDARRTVDHDDDDGSYVNSRQRLWRKKVKNTSSSVPATIPETMAAGRAWLHFQDSDDGDDDYFGDGEMVPPHLLVARRLDGKMAFSVCTGNGRTLKGRDLRQVRNSILRLTGFLES</sequence>
<dbReference type="KEGG" id="nnu:104608450"/>
<dbReference type="RefSeq" id="XP_010272752.1">
    <property type="nucleotide sequence ID" value="XM_010274450.1"/>
</dbReference>
<name>A0A1U8B9L6_NELNU</name>
<dbReference type="Proteomes" id="UP000189703">
    <property type="component" value="Unplaced"/>
</dbReference>
<keyword evidence="2" id="KW-1185">Reference proteome</keyword>
<dbReference type="OMA" id="ERMACGY"/>
<reference evidence="3" key="1">
    <citation type="submission" date="2025-08" db="UniProtKB">
        <authorList>
            <consortium name="RefSeq"/>
        </authorList>
    </citation>
    <scope>IDENTIFICATION</scope>
</reference>
<evidence type="ECO:0000313" key="2">
    <source>
        <dbReference type="Proteomes" id="UP000189703"/>
    </source>
</evidence>
<gene>
    <name evidence="3" type="primary">LOC104608450</name>
</gene>
<dbReference type="PANTHER" id="PTHR33083">
    <property type="entry name" value="EXPRESSED PROTEIN"/>
    <property type="match status" value="1"/>
</dbReference>
<dbReference type="PANTHER" id="PTHR33083:SF49">
    <property type="entry name" value="SENESCENCE REGULATOR"/>
    <property type="match status" value="1"/>
</dbReference>
<dbReference type="InterPro" id="IPR007608">
    <property type="entry name" value="Senescence_reg_S40"/>
</dbReference>
<protein>
    <submittedName>
        <fullName evidence="3">Uncharacterized protein LOC104608450</fullName>
    </submittedName>
</protein>
<dbReference type="FunCoup" id="A0A1U8B9L6">
    <property type="interactions" value="255"/>
</dbReference>
<dbReference type="GeneID" id="104608450"/>
<dbReference type="GO" id="GO:0010150">
    <property type="term" value="P:leaf senescence"/>
    <property type="evidence" value="ECO:0007669"/>
    <property type="project" value="UniProtKB-ARBA"/>
</dbReference>
<evidence type="ECO:0000256" key="1">
    <source>
        <dbReference type="ARBA" id="ARBA00034773"/>
    </source>
</evidence>
<organism evidence="2 3">
    <name type="scientific">Nelumbo nucifera</name>
    <name type="common">Sacred lotus</name>
    <dbReference type="NCBI Taxonomy" id="4432"/>
    <lineage>
        <taxon>Eukaryota</taxon>
        <taxon>Viridiplantae</taxon>
        <taxon>Streptophyta</taxon>
        <taxon>Embryophyta</taxon>
        <taxon>Tracheophyta</taxon>
        <taxon>Spermatophyta</taxon>
        <taxon>Magnoliopsida</taxon>
        <taxon>Proteales</taxon>
        <taxon>Nelumbonaceae</taxon>
        <taxon>Nelumbo</taxon>
    </lineage>
</organism>
<dbReference type="Pfam" id="PF04520">
    <property type="entry name" value="Senescence_reg"/>
    <property type="match status" value="1"/>
</dbReference>
<dbReference type="AlphaFoldDB" id="A0A1U8B9L6"/>
<proteinExistence type="inferred from homology"/>
<dbReference type="OrthoDB" id="672058at2759"/>
<comment type="similarity">
    <text evidence="1">Belongs to the senescence regulator S40 family.</text>
</comment>
<dbReference type="eggNOG" id="ENOG502S431">
    <property type="taxonomic scope" value="Eukaryota"/>
</dbReference>